<dbReference type="PRINTS" id="PR01021">
    <property type="entry name" value="OMPADOMAIN"/>
</dbReference>
<dbReference type="GO" id="GO:0009279">
    <property type="term" value="C:cell outer membrane"/>
    <property type="evidence" value="ECO:0007669"/>
    <property type="project" value="UniProtKB-SubCell"/>
</dbReference>
<evidence type="ECO:0000313" key="7">
    <source>
        <dbReference type="EMBL" id="AXI02176.1"/>
    </source>
</evidence>
<feature type="transmembrane region" description="Helical" evidence="5">
    <location>
        <begin position="58"/>
        <end position="77"/>
    </location>
</feature>
<evidence type="ECO:0000256" key="3">
    <source>
        <dbReference type="ARBA" id="ARBA00023237"/>
    </source>
</evidence>
<keyword evidence="5" id="KW-1133">Transmembrane helix</keyword>
<dbReference type="EMBL" id="CP031222">
    <property type="protein sequence ID" value="AXI02176.1"/>
    <property type="molecule type" value="Genomic_DNA"/>
</dbReference>
<dbReference type="Gene3D" id="3.30.1330.60">
    <property type="entry name" value="OmpA-like domain"/>
    <property type="match status" value="1"/>
</dbReference>
<dbReference type="Proteomes" id="UP000253940">
    <property type="component" value="Chromosome"/>
</dbReference>
<accession>A0A345P4G7</accession>
<evidence type="ECO:0000256" key="5">
    <source>
        <dbReference type="SAM" id="Phobius"/>
    </source>
</evidence>
<dbReference type="PANTHER" id="PTHR30329">
    <property type="entry name" value="STATOR ELEMENT OF FLAGELLAR MOTOR COMPLEX"/>
    <property type="match status" value="1"/>
</dbReference>
<keyword evidence="2 4" id="KW-0472">Membrane</keyword>
<gene>
    <name evidence="7" type="ORF">HYN46_04490</name>
</gene>
<comment type="subcellular location">
    <subcellularLocation>
        <location evidence="1">Cell outer membrane</location>
    </subcellularLocation>
</comment>
<organism evidence="7 8">
    <name type="scientific">Aquirhabdus parva</name>
    <dbReference type="NCBI Taxonomy" id="2283318"/>
    <lineage>
        <taxon>Bacteria</taxon>
        <taxon>Pseudomonadati</taxon>
        <taxon>Pseudomonadota</taxon>
        <taxon>Gammaproteobacteria</taxon>
        <taxon>Moraxellales</taxon>
        <taxon>Moraxellaceae</taxon>
        <taxon>Aquirhabdus</taxon>
    </lineage>
</organism>
<dbReference type="PANTHER" id="PTHR30329:SF21">
    <property type="entry name" value="LIPOPROTEIN YIAD-RELATED"/>
    <property type="match status" value="1"/>
</dbReference>
<evidence type="ECO:0000313" key="8">
    <source>
        <dbReference type="Proteomes" id="UP000253940"/>
    </source>
</evidence>
<dbReference type="KEGG" id="mbah:HYN46_04490"/>
<dbReference type="InterPro" id="IPR006664">
    <property type="entry name" value="OMP_bac"/>
</dbReference>
<keyword evidence="8" id="KW-1185">Reference proteome</keyword>
<dbReference type="InterPro" id="IPR050330">
    <property type="entry name" value="Bact_OuterMem_StrucFunc"/>
</dbReference>
<dbReference type="AlphaFoldDB" id="A0A345P4G7"/>
<evidence type="ECO:0000259" key="6">
    <source>
        <dbReference type="PROSITE" id="PS51123"/>
    </source>
</evidence>
<dbReference type="Pfam" id="PF00691">
    <property type="entry name" value="OmpA"/>
    <property type="match status" value="1"/>
</dbReference>
<keyword evidence="5" id="KW-0812">Transmembrane</keyword>
<protein>
    <submittedName>
        <fullName evidence="7">OmpA family protein</fullName>
    </submittedName>
</protein>
<dbReference type="InterPro" id="IPR006665">
    <property type="entry name" value="OmpA-like"/>
</dbReference>
<keyword evidence="3" id="KW-0998">Cell outer membrane</keyword>
<feature type="domain" description="OmpA-like" evidence="6">
    <location>
        <begin position="101"/>
        <end position="218"/>
    </location>
</feature>
<dbReference type="OrthoDB" id="9782229at2"/>
<dbReference type="PROSITE" id="PS51123">
    <property type="entry name" value="OMPA_2"/>
    <property type="match status" value="1"/>
</dbReference>
<evidence type="ECO:0000256" key="4">
    <source>
        <dbReference type="PROSITE-ProRule" id="PRU00473"/>
    </source>
</evidence>
<sequence length="224" mass="22611">MRALVVTTLVAGLALSGCTTNPYTGQSQVSKGAIGGGAGALLGAAIGAATGGGHKGKAALIGAAAGGLLGGGVGVYMDAQEKKLREQMQGTGVAVERNQQTGAVDLIMPGAITFATARSDINPSFSGTLSQLAQTLSSYNQQTITVRGYTDNVGNASYNQQLSQERANSVANYLIRQGVAASRVQAVGYGMNNPVADNSTEAGRSQNRRVEISVNPPATVPGQG</sequence>
<dbReference type="Pfam" id="PF13488">
    <property type="entry name" value="Gly-zipper_Omp"/>
    <property type="match status" value="1"/>
</dbReference>
<dbReference type="InterPro" id="IPR006690">
    <property type="entry name" value="OMPA-like_CS"/>
</dbReference>
<name>A0A345P4G7_9GAMM</name>
<proteinExistence type="predicted"/>
<dbReference type="PROSITE" id="PS01068">
    <property type="entry name" value="OMPA_1"/>
    <property type="match status" value="1"/>
</dbReference>
<dbReference type="CDD" id="cd07185">
    <property type="entry name" value="OmpA_C-like"/>
    <property type="match status" value="1"/>
</dbReference>
<dbReference type="RefSeq" id="WP_114898286.1">
    <property type="nucleotide sequence ID" value="NZ_CP031222.1"/>
</dbReference>
<evidence type="ECO:0000256" key="2">
    <source>
        <dbReference type="ARBA" id="ARBA00023136"/>
    </source>
</evidence>
<feature type="transmembrane region" description="Helical" evidence="5">
    <location>
        <begin position="32"/>
        <end position="51"/>
    </location>
</feature>
<dbReference type="PRINTS" id="PR01023">
    <property type="entry name" value="NAFLGMOTY"/>
</dbReference>
<dbReference type="InterPro" id="IPR039567">
    <property type="entry name" value="Gly-zipper"/>
</dbReference>
<dbReference type="PROSITE" id="PS51257">
    <property type="entry name" value="PROKAR_LIPOPROTEIN"/>
    <property type="match status" value="1"/>
</dbReference>
<dbReference type="SUPFAM" id="SSF103088">
    <property type="entry name" value="OmpA-like"/>
    <property type="match status" value="1"/>
</dbReference>
<dbReference type="InterPro" id="IPR036737">
    <property type="entry name" value="OmpA-like_sf"/>
</dbReference>
<evidence type="ECO:0000256" key="1">
    <source>
        <dbReference type="ARBA" id="ARBA00004442"/>
    </source>
</evidence>
<reference evidence="7 8" key="1">
    <citation type="submission" date="2018-07" db="EMBL/GenBank/DDBJ databases">
        <title>Genome sequencing of Moraxellaceae gen. HYN0046.</title>
        <authorList>
            <person name="Kim M."/>
            <person name="Yi H."/>
        </authorList>
    </citation>
    <scope>NUCLEOTIDE SEQUENCE [LARGE SCALE GENOMIC DNA]</scope>
    <source>
        <strain evidence="7 8">HYN0046</strain>
    </source>
</reference>